<keyword evidence="5" id="KW-1185">Reference proteome</keyword>
<comment type="caution">
    <text evidence="4">The sequence shown here is derived from an EMBL/GenBank/DDBJ whole genome shotgun (WGS) entry which is preliminary data.</text>
</comment>
<evidence type="ECO:0000313" key="5">
    <source>
        <dbReference type="Proteomes" id="UP000593566"/>
    </source>
</evidence>
<dbReference type="RefSeq" id="XP_037147302.1">
    <property type="nucleotide sequence ID" value="XM_037297177.1"/>
</dbReference>
<evidence type="ECO:0000256" key="2">
    <source>
        <dbReference type="SAM" id="SignalP"/>
    </source>
</evidence>
<feature type="domain" description="Cytidyltransferase-like" evidence="3">
    <location>
        <begin position="63"/>
        <end position="108"/>
    </location>
</feature>
<dbReference type="Proteomes" id="UP000593566">
    <property type="component" value="Unassembled WGS sequence"/>
</dbReference>
<organism evidence="4 5">
    <name type="scientific">Letharia lupina</name>
    <dbReference type="NCBI Taxonomy" id="560253"/>
    <lineage>
        <taxon>Eukaryota</taxon>
        <taxon>Fungi</taxon>
        <taxon>Dikarya</taxon>
        <taxon>Ascomycota</taxon>
        <taxon>Pezizomycotina</taxon>
        <taxon>Lecanoromycetes</taxon>
        <taxon>OSLEUM clade</taxon>
        <taxon>Lecanoromycetidae</taxon>
        <taxon>Lecanorales</taxon>
        <taxon>Lecanorineae</taxon>
        <taxon>Parmeliaceae</taxon>
        <taxon>Letharia</taxon>
    </lineage>
</organism>
<evidence type="ECO:0000256" key="1">
    <source>
        <dbReference type="SAM" id="MobiDB-lite"/>
    </source>
</evidence>
<accession>A0A8H6F760</accession>
<dbReference type="AlphaFoldDB" id="A0A8H6F760"/>
<protein>
    <recommendedName>
        <fullName evidence="3">Cytidyltransferase-like domain-containing protein</fullName>
    </recommendedName>
</protein>
<keyword evidence="2" id="KW-0732">Signal</keyword>
<dbReference type="SUPFAM" id="SSF52374">
    <property type="entry name" value="Nucleotidylyl transferase"/>
    <property type="match status" value="1"/>
</dbReference>
<proteinExistence type="predicted"/>
<dbReference type="InterPro" id="IPR014729">
    <property type="entry name" value="Rossmann-like_a/b/a_fold"/>
</dbReference>
<dbReference type="GeneID" id="59334680"/>
<sequence>MSHALLMSPLALYIEQVSGQQPVCPCPDPRVTTYPPSPPENLIFDSLHSTPMLDNTRTNRILVYPGSFNPPHRGHLHLLKHVFLRGVHDLNIIAAIIIPASDKSVSKKVQAADGTFMFGRDERCLLWKQDLCFPSWAWVYESSTTPFTTFLERLILVTKKDGFSLEFVPLYGAGIGSPSSPPGPAYGCKTVILSDAARAADFQRSSGRLRDFSGCTKWRRIRVDQDALRRHARAMARYALEYMKTVSRREALGMLNDGPGYVEKATEKIVAKATEELKAVITCRREVGGRTLTLRFVKCEDVDSRAEYNDISSTILRKAMREKKGVKLKEALDWMALSPHLLWWYQASWIDKARLGTGCCISFQALTEEFRMPEESTFFEKPPSLEELGLVEAVPSSLEKPPSLEDTTSHDLSPSFEETQSLDDSHLQKEPSGMTNKKRRFSETELETWRCSLCRGWGGFLRATR</sequence>
<feature type="chain" id="PRO_5034127720" description="Cytidyltransferase-like domain-containing protein" evidence="2">
    <location>
        <begin position="20"/>
        <end position="465"/>
    </location>
</feature>
<feature type="compositionally biased region" description="Polar residues" evidence="1">
    <location>
        <begin position="410"/>
        <end position="419"/>
    </location>
</feature>
<dbReference type="GO" id="GO:0003824">
    <property type="term" value="F:catalytic activity"/>
    <property type="evidence" value="ECO:0007669"/>
    <property type="project" value="InterPro"/>
</dbReference>
<gene>
    <name evidence="4" type="ORF">HO133_006279</name>
</gene>
<name>A0A8H6F760_9LECA</name>
<evidence type="ECO:0000313" key="4">
    <source>
        <dbReference type="EMBL" id="KAF6217867.1"/>
    </source>
</evidence>
<dbReference type="Gene3D" id="3.40.50.620">
    <property type="entry name" value="HUPs"/>
    <property type="match status" value="1"/>
</dbReference>
<feature type="signal peptide" evidence="2">
    <location>
        <begin position="1"/>
        <end position="19"/>
    </location>
</feature>
<feature type="region of interest" description="Disordered" evidence="1">
    <location>
        <begin position="396"/>
        <end position="439"/>
    </location>
</feature>
<reference evidence="4 5" key="1">
    <citation type="journal article" date="2020" name="Genomics">
        <title>Complete, high-quality genomes from long-read metagenomic sequencing of two wolf lichen thalli reveals enigmatic genome architecture.</title>
        <authorList>
            <person name="McKenzie S.K."/>
            <person name="Walston R.F."/>
            <person name="Allen J.L."/>
        </authorList>
    </citation>
    <scope>NUCLEOTIDE SEQUENCE [LARGE SCALE GENOMIC DNA]</scope>
    <source>
        <strain evidence="4">WasteWater1</strain>
    </source>
</reference>
<dbReference type="InterPro" id="IPR004821">
    <property type="entry name" value="Cyt_trans-like"/>
</dbReference>
<dbReference type="EMBL" id="JACCJB010000024">
    <property type="protein sequence ID" value="KAF6217867.1"/>
    <property type="molecule type" value="Genomic_DNA"/>
</dbReference>
<dbReference type="Pfam" id="PF01467">
    <property type="entry name" value="CTP_transf_like"/>
    <property type="match status" value="1"/>
</dbReference>
<evidence type="ECO:0000259" key="3">
    <source>
        <dbReference type="Pfam" id="PF01467"/>
    </source>
</evidence>